<dbReference type="Pfam" id="PF00583">
    <property type="entry name" value="Acetyltransf_1"/>
    <property type="match status" value="1"/>
</dbReference>
<sequence>MFSLRTKCLRYLTKKIYFYSQIRKCVFGIKDLIHQERPENFSVCQVTSEDHEAAVDAIKRHFLNEHVLVISRNMNVNNDRALDEYLIGLLKQGNTLFAKDDNGSIAGVCVNFASSPVDPKNLRHYAFYRQDPNTKDFLYFIAKLQETPNLWDIFKQQKVFEIKMLTVIPEYRRQGLAVMLAEKSKELAHDQGYNIVRMDCINPYDYKIAERCMLQFMVKFPLHKLRGANAPFIKRSSEHNRYVRVYTSVGTNADVDRDTFKQKQIDLENLIE</sequence>
<dbReference type="KEGG" id="bman:114249258"/>
<dbReference type="Proteomes" id="UP000504629">
    <property type="component" value="Unplaced"/>
</dbReference>
<evidence type="ECO:0000313" key="2">
    <source>
        <dbReference type="Proteomes" id="UP000504629"/>
    </source>
</evidence>
<dbReference type="CDD" id="cd04301">
    <property type="entry name" value="NAT_SF"/>
    <property type="match status" value="1"/>
</dbReference>
<dbReference type="InterPro" id="IPR016181">
    <property type="entry name" value="Acyl_CoA_acyltransferase"/>
</dbReference>
<feature type="domain" description="N-acetyltransferase" evidence="1">
    <location>
        <begin position="149"/>
        <end position="201"/>
    </location>
</feature>
<keyword evidence="2" id="KW-1185">Reference proteome</keyword>
<dbReference type="SUPFAM" id="SSF55729">
    <property type="entry name" value="Acyl-CoA N-acyltransferases (Nat)"/>
    <property type="match status" value="1"/>
</dbReference>
<dbReference type="Gene3D" id="3.40.630.30">
    <property type="match status" value="1"/>
</dbReference>
<accession>A0A6J2K8C6</accession>
<dbReference type="RefSeq" id="XP_028038556.1">
    <property type="nucleotide sequence ID" value="XM_028182755.1"/>
</dbReference>
<dbReference type="OrthoDB" id="410198at2759"/>
<dbReference type="GO" id="GO:0008080">
    <property type="term" value="F:N-acetyltransferase activity"/>
    <property type="evidence" value="ECO:0007669"/>
    <property type="project" value="TreeGrafter"/>
</dbReference>
<dbReference type="PANTHER" id="PTHR20905:SF1">
    <property type="entry name" value="AT07410P-RELATED"/>
    <property type="match status" value="1"/>
</dbReference>
<protein>
    <submittedName>
        <fullName evidence="3">Uncharacterized protein LOC114249258</fullName>
    </submittedName>
</protein>
<name>A0A6J2K8C6_BOMMA</name>
<reference evidence="3" key="1">
    <citation type="submission" date="2025-08" db="UniProtKB">
        <authorList>
            <consortium name="RefSeq"/>
        </authorList>
    </citation>
    <scope>IDENTIFICATION</scope>
    <source>
        <tissue evidence="3">Silk gland</tissue>
    </source>
</reference>
<dbReference type="GeneID" id="114249258"/>
<evidence type="ECO:0000313" key="3">
    <source>
        <dbReference type="RefSeq" id="XP_028038556.1"/>
    </source>
</evidence>
<organism evidence="2 3">
    <name type="scientific">Bombyx mandarina</name>
    <name type="common">Wild silk moth</name>
    <name type="synonym">Wild silkworm</name>
    <dbReference type="NCBI Taxonomy" id="7092"/>
    <lineage>
        <taxon>Eukaryota</taxon>
        <taxon>Metazoa</taxon>
        <taxon>Ecdysozoa</taxon>
        <taxon>Arthropoda</taxon>
        <taxon>Hexapoda</taxon>
        <taxon>Insecta</taxon>
        <taxon>Pterygota</taxon>
        <taxon>Neoptera</taxon>
        <taxon>Endopterygota</taxon>
        <taxon>Lepidoptera</taxon>
        <taxon>Glossata</taxon>
        <taxon>Ditrysia</taxon>
        <taxon>Bombycoidea</taxon>
        <taxon>Bombycidae</taxon>
        <taxon>Bombycinae</taxon>
        <taxon>Bombyx</taxon>
    </lineage>
</organism>
<proteinExistence type="predicted"/>
<evidence type="ECO:0000259" key="1">
    <source>
        <dbReference type="Pfam" id="PF00583"/>
    </source>
</evidence>
<dbReference type="PANTHER" id="PTHR20905">
    <property type="entry name" value="N-ACETYLTRANSFERASE-RELATED"/>
    <property type="match status" value="1"/>
</dbReference>
<dbReference type="InterPro" id="IPR000182">
    <property type="entry name" value="GNAT_dom"/>
</dbReference>
<gene>
    <name evidence="3" type="primary">LOC114249258</name>
</gene>
<dbReference type="AlphaFoldDB" id="A0A6J2K8C6"/>